<gene>
    <name evidence="2" type="ORF">DD559_04340</name>
</gene>
<dbReference type="Pfam" id="PF07704">
    <property type="entry name" value="PSK_trans_fac"/>
    <property type="match status" value="1"/>
</dbReference>
<comment type="caution">
    <text evidence="2">The sequence shown here is derived from an EMBL/GenBank/DDBJ whole genome shotgun (WGS) entry which is preliminary data.</text>
</comment>
<accession>A0A2U0SBK7</accession>
<evidence type="ECO:0000313" key="3">
    <source>
        <dbReference type="Proteomes" id="UP000245890"/>
    </source>
</evidence>
<proteinExistence type="predicted"/>
<name>A0A2U0SBK7_9SPHN</name>
<evidence type="ECO:0000313" key="2">
    <source>
        <dbReference type="EMBL" id="PVX28655.1"/>
    </source>
</evidence>
<dbReference type="EMBL" id="QENQ01000001">
    <property type="protein sequence ID" value="PVX28655.1"/>
    <property type="molecule type" value="Genomic_DNA"/>
</dbReference>
<sequence>MALSIKDEETDQLVRRYARAKGVSYTMAIRMAVREAMDRDRSGADSFADRLKRAQAIAASQPRTDRTADDIVGYDEHGLPR</sequence>
<dbReference type="OrthoDB" id="495439at2"/>
<reference evidence="2 3" key="1">
    <citation type="submission" date="2018-05" db="EMBL/GenBank/DDBJ databases">
        <title>Description of Sphingomonas pokkalii sp nov, isolated from the rhizosphere of saline tolerant pokkali rice and its draft genome analysis.</title>
        <authorList>
            <person name="Menon R."/>
            <person name="Kumari S."/>
            <person name="Rameshkumar N."/>
        </authorList>
    </citation>
    <scope>NUCLEOTIDE SEQUENCE [LARGE SCALE GENOMIC DNA]</scope>
    <source>
        <strain evidence="2 3">L3B27</strain>
    </source>
</reference>
<evidence type="ECO:0000256" key="1">
    <source>
        <dbReference type="SAM" id="MobiDB-lite"/>
    </source>
</evidence>
<dbReference type="InterPro" id="IPR011660">
    <property type="entry name" value="VapB-like"/>
</dbReference>
<protein>
    <submittedName>
        <fullName evidence="2">PSK operon transcription factor</fullName>
    </submittedName>
</protein>
<organism evidence="2 3">
    <name type="scientific">Sphingomonas pokkalii</name>
    <dbReference type="NCBI Taxonomy" id="2175090"/>
    <lineage>
        <taxon>Bacteria</taxon>
        <taxon>Pseudomonadati</taxon>
        <taxon>Pseudomonadota</taxon>
        <taxon>Alphaproteobacteria</taxon>
        <taxon>Sphingomonadales</taxon>
        <taxon>Sphingomonadaceae</taxon>
        <taxon>Sphingomonas</taxon>
    </lineage>
</organism>
<feature type="compositionally biased region" description="Basic and acidic residues" evidence="1">
    <location>
        <begin position="63"/>
        <end position="81"/>
    </location>
</feature>
<keyword evidence="3" id="KW-1185">Reference proteome</keyword>
<dbReference type="Proteomes" id="UP000245890">
    <property type="component" value="Unassembled WGS sequence"/>
</dbReference>
<feature type="region of interest" description="Disordered" evidence="1">
    <location>
        <begin position="56"/>
        <end position="81"/>
    </location>
</feature>
<dbReference type="RefSeq" id="WP_116468103.1">
    <property type="nucleotide sequence ID" value="NZ_QENQ01000001.1"/>
</dbReference>
<dbReference type="AlphaFoldDB" id="A0A2U0SBK7"/>